<dbReference type="WBParaSite" id="TASK_0000058301-mRNA-1">
    <property type="protein sequence ID" value="TASK_0000058301-mRNA-1"/>
    <property type="gene ID" value="TASK_0000058301"/>
</dbReference>
<protein>
    <submittedName>
        <fullName evidence="2">Secreted protein</fullName>
    </submittedName>
</protein>
<sequence length="59" mass="7187">MSKSISLYFVKLLLCRFSTRWILLPFVTHLIPEFVQQRCLYLEICHNHSLLVRKLIRRI</sequence>
<accession>A0A0R3VTK8</accession>
<keyword evidence="1" id="KW-0732">Signal</keyword>
<organism evidence="2">
    <name type="scientific">Taenia asiatica</name>
    <name type="common">Asian tapeworm</name>
    <dbReference type="NCBI Taxonomy" id="60517"/>
    <lineage>
        <taxon>Eukaryota</taxon>
        <taxon>Metazoa</taxon>
        <taxon>Spiralia</taxon>
        <taxon>Lophotrochozoa</taxon>
        <taxon>Platyhelminthes</taxon>
        <taxon>Cestoda</taxon>
        <taxon>Eucestoda</taxon>
        <taxon>Cyclophyllidea</taxon>
        <taxon>Taeniidae</taxon>
        <taxon>Taenia</taxon>
    </lineage>
</organism>
<feature type="signal peptide" evidence="1">
    <location>
        <begin position="1"/>
        <end position="20"/>
    </location>
</feature>
<evidence type="ECO:0000256" key="1">
    <source>
        <dbReference type="SAM" id="SignalP"/>
    </source>
</evidence>
<evidence type="ECO:0000313" key="2">
    <source>
        <dbReference type="WBParaSite" id="TASK_0000058301-mRNA-1"/>
    </source>
</evidence>
<reference evidence="2" key="1">
    <citation type="submission" date="2017-02" db="UniProtKB">
        <authorList>
            <consortium name="WormBaseParasite"/>
        </authorList>
    </citation>
    <scope>IDENTIFICATION</scope>
</reference>
<feature type="chain" id="PRO_5006449722" evidence="1">
    <location>
        <begin position="21"/>
        <end position="59"/>
    </location>
</feature>
<proteinExistence type="predicted"/>
<dbReference type="AlphaFoldDB" id="A0A0R3VTK8"/>
<name>A0A0R3VTK8_TAEAS</name>